<sequence>NLASGYEGGAGQKGQSGLQSSQGYGGGEDIANQNEQSSGNRQGELKNNQDHKKGHSTKGFKNYHHKDETSQSTTFFDEANDEGGHFDYQGQQGGFGNQGGSSFKGSLQDGQFAQNARGNSGQYNSGYASDNLHGAKGAQGNQIYYGDNRGYGQKSGYDGYGQKGASQQGENFGGYQGQEFGGFKKGGNNFGTFGGGLGGHQGYVGHGGFY</sequence>
<feature type="compositionally biased region" description="Polar residues" evidence="1">
    <location>
        <begin position="108"/>
        <end position="127"/>
    </location>
</feature>
<evidence type="ECO:0000256" key="1">
    <source>
        <dbReference type="SAM" id="MobiDB-lite"/>
    </source>
</evidence>
<organism evidence="2 3">
    <name type="scientific">Diploptera punctata</name>
    <name type="common">Pacific beetle cockroach</name>
    <dbReference type="NCBI Taxonomy" id="6984"/>
    <lineage>
        <taxon>Eukaryota</taxon>
        <taxon>Metazoa</taxon>
        <taxon>Ecdysozoa</taxon>
        <taxon>Arthropoda</taxon>
        <taxon>Hexapoda</taxon>
        <taxon>Insecta</taxon>
        <taxon>Pterygota</taxon>
        <taxon>Neoptera</taxon>
        <taxon>Polyneoptera</taxon>
        <taxon>Dictyoptera</taxon>
        <taxon>Blattodea</taxon>
        <taxon>Blaberoidea</taxon>
        <taxon>Blaberidae</taxon>
        <taxon>Diplopterinae</taxon>
        <taxon>Diploptera</taxon>
    </lineage>
</organism>
<dbReference type="InterPro" id="IPR031959">
    <property type="entry name" value="DUF4779"/>
</dbReference>
<feature type="compositionally biased region" description="Basic residues" evidence="1">
    <location>
        <begin position="52"/>
        <end position="64"/>
    </location>
</feature>
<comment type="caution">
    <text evidence="2">The sequence shown here is derived from an EMBL/GenBank/DDBJ whole genome shotgun (WGS) entry which is preliminary data.</text>
</comment>
<reference evidence="2" key="1">
    <citation type="journal article" date="2023" name="IScience">
        <title>Live-bearing cockroach genome reveals convergent evolutionary mechanisms linked to viviparity in insects and beyond.</title>
        <authorList>
            <person name="Fouks B."/>
            <person name="Harrison M.C."/>
            <person name="Mikhailova A.A."/>
            <person name="Marchal E."/>
            <person name="English S."/>
            <person name="Carruthers M."/>
            <person name="Jennings E.C."/>
            <person name="Chiamaka E.L."/>
            <person name="Frigard R.A."/>
            <person name="Pippel M."/>
            <person name="Attardo G.M."/>
            <person name="Benoit J.B."/>
            <person name="Bornberg-Bauer E."/>
            <person name="Tobe S.S."/>
        </authorList>
    </citation>
    <scope>NUCLEOTIDE SEQUENCE</scope>
    <source>
        <strain evidence="2">Stay&amp;Tobe</strain>
    </source>
</reference>
<reference evidence="2" key="2">
    <citation type="submission" date="2023-05" db="EMBL/GenBank/DDBJ databases">
        <authorList>
            <person name="Fouks B."/>
        </authorList>
    </citation>
    <scope>NUCLEOTIDE SEQUENCE</scope>
    <source>
        <strain evidence="2">Stay&amp;Tobe</strain>
        <tissue evidence="2">Testes</tissue>
    </source>
</reference>
<evidence type="ECO:0000313" key="3">
    <source>
        <dbReference type="Proteomes" id="UP001233999"/>
    </source>
</evidence>
<dbReference type="Proteomes" id="UP001233999">
    <property type="component" value="Unassembled WGS sequence"/>
</dbReference>
<proteinExistence type="predicted"/>
<feature type="compositionally biased region" description="Polar residues" evidence="1">
    <location>
        <begin position="31"/>
        <end position="41"/>
    </location>
</feature>
<name>A0AAD8AG30_DIPPU</name>
<dbReference type="Pfam" id="PF16009">
    <property type="entry name" value="DUF4779"/>
    <property type="match status" value="1"/>
</dbReference>
<protein>
    <submittedName>
        <fullName evidence="2">Uncharacterized protein</fullName>
    </submittedName>
</protein>
<dbReference type="AlphaFoldDB" id="A0AAD8AG30"/>
<accession>A0AAD8AG30</accession>
<evidence type="ECO:0000313" key="2">
    <source>
        <dbReference type="EMBL" id="KAJ9598460.1"/>
    </source>
</evidence>
<dbReference type="EMBL" id="JASPKZ010001217">
    <property type="protein sequence ID" value="KAJ9598460.1"/>
    <property type="molecule type" value="Genomic_DNA"/>
</dbReference>
<feature type="region of interest" description="Disordered" evidence="1">
    <location>
        <begin position="1"/>
        <end position="127"/>
    </location>
</feature>
<feature type="region of interest" description="Disordered" evidence="1">
    <location>
        <begin position="156"/>
        <end position="178"/>
    </location>
</feature>
<feature type="compositionally biased region" description="Gly residues" evidence="1">
    <location>
        <begin position="1"/>
        <end position="14"/>
    </location>
</feature>
<gene>
    <name evidence="2" type="ORF">L9F63_010856</name>
</gene>
<feature type="non-terminal residue" evidence="2">
    <location>
        <position position="1"/>
    </location>
</feature>
<keyword evidence="3" id="KW-1185">Reference proteome</keyword>